<name>A0A0S7WP42_UNCT6</name>
<dbReference type="STRING" id="1703770.AMJ39_08955"/>
<organism evidence="1 2">
    <name type="scientific">candidate division TA06 bacterium DG_24</name>
    <dbReference type="NCBI Taxonomy" id="1703770"/>
    <lineage>
        <taxon>Bacteria</taxon>
        <taxon>Bacteria division TA06</taxon>
    </lineage>
</organism>
<dbReference type="AlphaFoldDB" id="A0A0S7WP42"/>
<dbReference type="Gene3D" id="3.40.1260.10">
    <property type="entry name" value="DsrEFH-like"/>
    <property type="match status" value="1"/>
</dbReference>
<dbReference type="SUPFAM" id="SSF75169">
    <property type="entry name" value="DsrEFH-like"/>
    <property type="match status" value="1"/>
</dbReference>
<evidence type="ECO:0000313" key="1">
    <source>
        <dbReference type="EMBL" id="KPJ51949.1"/>
    </source>
</evidence>
<dbReference type="Proteomes" id="UP000052008">
    <property type="component" value="Unassembled WGS sequence"/>
</dbReference>
<dbReference type="InterPro" id="IPR003787">
    <property type="entry name" value="Sulphur_relay_DsrE/F-like"/>
</dbReference>
<dbReference type="InterPro" id="IPR027396">
    <property type="entry name" value="DsrEFH-like"/>
</dbReference>
<sequence>MTKKKLWIFCGSDDPQKAIPPFMFASGALAMDMDVTLFFTMRGLHIVEKGGAEKIRLDGEPQGLSTLMRVVQEEGGRLIACSAFLDAEGLREEDIIDGAEFGGVATFLNGAQEADIVLTF</sequence>
<evidence type="ECO:0000313" key="2">
    <source>
        <dbReference type="Proteomes" id="UP000052008"/>
    </source>
</evidence>
<dbReference type="EMBL" id="LIZS01000086">
    <property type="protein sequence ID" value="KPJ51949.1"/>
    <property type="molecule type" value="Genomic_DNA"/>
</dbReference>
<gene>
    <name evidence="1" type="ORF">AMJ39_08955</name>
</gene>
<dbReference type="PANTHER" id="PTHR34655">
    <property type="entry name" value="CONSERVED WITHIN P. AEROPHILUM"/>
    <property type="match status" value="1"/>
</dbReference>
<proteinExistence type="predicted"/>
<dbReference type="Pfam" id="PF02635">
    <property type="entry name" value="DsrE"/>
    <property type="match status" value="1"/>
</dbReference>
<dbReference type="PANTHER" id="PTHR34655:SF2">
    <property type="entry name" value="PEROXIREDOXIN FAMILY PROTEIN"/>
    <property type="match status" value="1"/>
</dbReference>
<reference evidence="1 2" key="1">
    <citation type="journal article" date="2015" name="Microbiome">
        <title>Genomic resolution of linkages in carbon, nitrogen, and sulfur cycling among widespread estuary sediment bacteria.</title>
        <authorList>
            <person name="Baker B.J."/>
            <person name="Lazar C.S."/>
            <person name="Teske A.P."/>
            <person name="Dick G.J."/>
        </authorList>
    </citation>
    <scope>NUCLEOTIDE SEQUENCE [LARGE SCALE GENOMIC DNA]</scope>
    <source>
        <strain evidence="1">DG_24</strain>
    </source>
</reference>
<accession>A0A0S7WP42</accession>
<protein>
    <submittedName>
        <fullName evidence="1">Uncharacterized protein</fullName>
    </submittedName>
</protein>
<comment type="caution">
    <text evidence="1">The sequence shown here is derived from an EMBL/GenBank/DDBJ whole genome shotgun (WGS) entry which is preliminary data.</text>
</comment>